<name>M1P5X2_METMZ</name>
<dbReference type="InterPro" id="IPR001602">
    <property type="entry name" value="UPF0047_YjbQ-like"/>
</dbReference>
<dbReference type="EMBL" id="CP004144">
    <property type="protein sequence ID" value="AGF95797.1"/>
    <property type="molecule type" value="Genomic_DNA"/>
</dbReference>
<gene>
    <name evidence="2" type="ORF">MmTuc01_0349</name>
</gene>
<dbReference type="AlphaFoldDB" id="M1P5X2"/>
<dbReference type="SUPFAM" id="SSF111038">
    <property type="entry name" value="YjbQ-like"/>
    <property type="match status" value="1"/>
</dbReference>
<comment type="similarity">
    <text evidence="1">Belongs to the UPF0047 family.</text>
</comment>
<dbReference type="NCBIfam" id="TIGR00149">
    <property type="entry name" value="TIGR00149_YjbQ"/>
    <property type="match status" value="1"/>
</dbReference>
<dbReference type="PANTHER" id="PTHR30615:SF8">
    <property type="entry name" value="UPF0047 PROTEIN C4A8.02C"/>
    <property type="match status" value="1"/>
</dbReference>
<sequence>MNLNIETSRRIELIDITSEVKEEVRISGVREGVCIISTRHTTAGIIVNENENGLREDILNMLERLVPQGAGYRHDRIDNNADSHLKAILLGSSEALPIVKGELELGTWQSIFFAEMDGPRKKEEIKKCEKILKGCPEILPERIFQPY</sequence>
<evidence type="ECO:0000313" key="2">
    <source>
        <dbReference type="EMBL" id="AGF95797.1"/>
    </source>
</evidence>
<dbReference type="InterPro" id="IPR035917">
    <property type="entry name" value="YjbQ-like_sf"/>
</dbReference>
<dbReference type="BioCyc" id="MMAZ1236903:G139K-345-MONOMER"/>
<dbReference type="HOGENOM" id="CLU_096980_1_1_2"/>
<evidence type="ECO:0008006" key="4">
    <source>
        <dbReference type="Google" id="ProtNLM"/>
    </source>
</evidence>
<dbReference type="Pfam" id="PF01894">
    <property type="entry name" value="YjbQ"/>
    <property type="match status" value="1"/>
</dbReference>
<dbReference type="PIRSF" id="PIRSF004681">
    <property type="entry name" value="UCP004681"/>
    <property type="match status" value="1"/>
</dbReference>
<dbReference type="PANTHER" id="PTHR30615">
    <property type="entry name" value="UNCHARACTERIZED PROTEIN YJBQ-RELATED"/>
    <property type="match status" value="1"/>
</dbReference>
<dbReference type="KEGG" id="mmaz:MmTuc01_0349"/>
<proteinExistence type="inferred from homology"/>
<accession>M1P5X2</accession>
<protein>
    <recommendedName>
        <fullName evidence="4">Secondary thiamine-phosphate synthase enzyme</fullName>
    </recommendedName>
</protein>
<dbReference type="Proteomes" id="UP000011718">
    <property type="component" value="Chromosome"/>
</dbReference>
<dbReference type="Gene3D" id="2.60.120.460">
    <property type="entry name" value="YjbQ-like"/>
    <property type="match status" value="1"/>
</dbReference>
<dbReference type="PROSITE" id="PS01314">
    <property type="entry name" value="UPF0047"/>
    <property type="match status" value="1"/>
</dbReference>
<evidence type="ECO:0000313" key="3">
    <source>
        <dbReference type="Proteomes" id="UP000011718"/>
    </source>
</evidence>
<reference evidence="2 3" key="1">
    <citation type="journal article" date="2013" name="Genome Announc.">
        <title>Complete Genome of a Methanosarcina mazei Strain Isolated from Sediment Samples from an Amazonian Flooded Area.</title>
        <authorList>
            <person name="Assis das Gracas D."/>
            <person name="Thiago Juca Ramos R."/>
            <person name="Vieira Araujo A.C."/>
            <person name="Zahlouth R."/>
            <person name="Ribeiro Carneiro A."/>
            <person name="Souza Lopes T."/>
            <person name="Azevedo Barauna R."/>
            <person name="Azevedo V."/>
            <person name="Cruz Schneider M.P."/>
            <person name="Pellizari V.H."/>
            <person name="Silva A."/>
        </authorList>
    </citation>
    <scope>NUCLEOTIDE SEQUENCE [LARGE SCALE GENOMIC DNA]</scope>
    <source>
        <strain evidence="2 3">Tuc01</strain>
    </source>
</reference>
<organism evidence="2 3">
    <name type="scientific">Methanosarcina mazei Tuc01</name>
    <dbReference type="NCBI Taxonomy" id="1236903"/>
    <lineage>
        <taxon>Archaea</taxon>
        <taxon>Methanobacteriati</taxon>
        <taxon>Methanobacteriota</taxon>
        <taxon>Stenosarchaea group</taxon>
        <taxon>Methanomicrobia</taxon>
        <taxon>Methanosarcinales</taxon>
        <taxon>Methanosarcinaceae</taxon>
        <taxon>Methanosarcina</taxon>
    </lineage>
</organism>
<evidence type="ECO:0000256" key="1">
    <source>
        <dbReference type="ARBA" id="ARBA00005534"/>
    </source>
</evidence>